<dbReference type="EMBL" id="LSMT01001199">
    <property type="protein sequence ID" value="PFX12764.1"/>
    <property type="molecule type" value="Genomic_DNA"/>
</dbReference>
<dbReference type="PANTHER" id="PTHR48169">
    <property type="entry name" value="DED DOMAIN-CONTAINING PROTEIN"/>
    <property type="match status" value="1"/>
</dbReference>
<evidence type="ECO:0000256" key="2">
    <source>
        <dbReference type="SAM" id="Coils"/>
    </source>
</evidence>
<dbReference type="Pfam" id="PF01335">
    <property type="entry name" value="DED"/>
    <property type="match status" value="1"/>
</dbReference>
<gene>
    <name evidence="4" type="ORF">AWC38_SpisGene23226</name>
</gene>
<evidence type="ECO:0000313" key="5">
    <source>
        <dbReference type="Proteomes" id="UP000225706"/>
    </source>
</evidence>
<feature type="domain" description="DED" evidence="3">
    <location>
        <begin position="5"/>
        <end position="80"/>
    </location>
</feature>
<keyword evidence="5" id="KW-1185">Reference proteome</keyword>
<evidence type="ECO:0000313" key="4">
    <source>
        <dbReference type="EMBL" id="PFX12764.1"/>
    </source>
</evidence>
<sequence>MSYVAYKSLLSDIRRQLELHDHQQLLEMCGLDDEAANIHDTRSLMRRLEEKKRFTIDELGDLEEVLESLEEFSLLGKLKKFESKRKEYNDLLEKISGALNDDERNHMEQVINIVKRETSVDFSRENIPSILTLFQKLQKHGSLGFRRLNFVKRILTEIDKEDLVREIEDYEKRRNKKDASERRKAEWYSWGKSFARKVKGGSSLNLVFCTTLF</sequence>
<dbReference type="InterPro" id="IPR001875">
    <property type="entry name" value="DED_dom"/>
</dbReference>
<accession>A0A2B4R343</accession>
<name>A0A2B4R343_STYPI</name>
<protein>
    <recommendedName>
        <fullName evidence="3">DED domain-containing protein</fullName>
    </recommendedName>
</protein>
<dbReference type="GO" id="GO:0042981">
    <property type="term" value="P:regulation of apoptotic process"/>
    <property type="evidence" value="ECO:0007669"/>
    <property type="project" value="InterPro"/>
</dbReference>
<dbReference type="PROSITE" id="PS50168">
    <property type="entry name" value="DED"/>
    <property type="match status" value="2"/>
</dbReference>
<reference evidence="5" key="1">
    <citation type="journal article" date="2017" name="bioRxiv">
        <title>Comparative analysis of the genomes of Stylophora pistillata and Acropora digitifera provides evidence for extensive differences between species of corals.</title>
        <authorList>
            <person name="Voolstra C.R."/>
            <person name="Li Y."/>
            <person name="Liew Y.J."/>
            <person name="Baumgarten S."/>
            <person name="Zoccola D."/>
            <person name="Flot J.-F."/>
            <person name="Tambutte S."/>
            <person name="Allemand D."/>
            <person name="Aranda M."/>
        </authorList>
    </citation>
    <scope>NUCLEOTIDE SEQUENCE [LARGE SCALE GENOMIC DNA]</scope>
</reference>
<dbReference type="SUPFAM" id="SSF47986">
    <property type="entry name" value="DEATH domain"/>
    <property type="match status" value="1"/>
</dbReference>
<keyword evidence="1" id="KW-0053">Apoptosis</keyword>
<dbReference type="InterPro" id="IPR011029">
    <property type="entry name" value="DEATH-like_dom_sf"/>
</dbReference>
<dbReference type="Proteomes" id="UP000225706">
    <property type="component" value="Unassembled WGS sequence"/>
</dbReference>
<feature type="domain" description="DED" evidence="3">
    <location>
        <begin position="87"/>
        <end position="169"/>
    </location>
</feature>
<organism evidence="4 5">
    <name type="scientific">Stylophora pistillata</name>
    <name type="common">Smooth cauliflower coral</name>
    <dbReference type="NCBI Taxonomy" id="50429"/>
    <lineage>
        <taxon>Eukaryota</taxon>
        <taxon>Metazoa</taxon>
        <taxon>Cnidaria</taxon>
        <taxon>Anthozoa</taxon>
        <taxon>Hexacorallia</taxon>
        <taxon>Scleractinia</taxon>
        <taxon>Astrocoeniina</taxon>
        <taxon>Pocilloporidae</taxon>
        <taxon>Stylophora</taxon>
    </lineage>
</organism>
<dbReference type="Gene3D" id="1.10.533.10">
    <property type="entry name" value="Death Domain, Fas"/>
    <property type="match status" value="2"/>
</dbReference>
<feature type="coiled-coil region" evidence="2">
    <location>
        <begin position="153"/>
        <end position="180"/>
    </location>
</feature>
<evidence type="ECO:0000256" key="1">
    <source>
        <dbReference type="ARBA" id="ARBA00022703"/>
    </source>
</evidence>
<feature type="coiled-coil region" evidence="2">
    <location>
        <begin position="31"/>
        <end position="98"/>
    </location>
</feature>
<dbReference type="PANTHER" id="PTHR48169:SF7">
    <property type="entry name" value="CASPASE 10"/>
    <property type="match status" value="1"/>
</dbReference>
<proteinExistence type="predicted"/>
<evidence type="ECO:0000259" key="3">
    <source>
        <dbReference type="PROSITE" id="PS50168"/>
    </source>
</evidence>
<dbReference type="AlphaFoldDB" id="A0A2B4R343"/>
<comment type="caution">
    <text evidence="4">The sequence shown here is derived from an EMBL/GenBank/DDBJ whole genome shotgun (WGS) entry which is preliminary data.</text>
</comment>
<keyword evidence="2" id="KW-0175">Coiled coil</keyword>
<dbReference type="GO" id="GO:0006915">
    <property type="term" value="P:apoptotic process"/>
    <property type="evidence" value="ECO:0007669"/>
    <property type="project" value="UniProtKB-KW"/>
</dbReference>